<dbReference type="HOGENOM" id="CLU_687586_0_0_1"/>
<dbReference type="Proteomes" id="UP000009022">
    <property type="component" value="Unassembled WGS sequence"/>
</dbReference>
<feature type="region of interest" description="Disordered" evidence="1">
    <location>
        <begin position="248"/>
        <end position="271"/>
    </location>
</feature>
<dbReference type="PANTHER" id="PTHR47251">
    <property type="entry name" value="FINGER DOMAIN PROTEIN, PUTATIVE (AFU_ORTHOLOGUE AFUA_3G04180)-RELATED"/>
    <property type="match status" value="1"/>
</dbReference>
<protein>
    <recommendedName>
        <fullName evidence="2">G-patch domain-containing protein</fullName>
    </recommendedName>
</protein>
<dbReference type="PROSITE" id="PS50174">
    <property type="entry name" value="G_PATCH"/>
    <property type="match status" value="1"/>
</dbReference>
<keyword evidence="4" id="KW-1185">Reference proteome</keyword>
<gene>
    <name evidence="3" type="ORF">TRIADDRAFT_60856</name>
</gene>
<dbReference type="GO" id="GO:0003676">
    <property type="term" value="F:nucleic acid binding"/>
    <property type="evidence" value="ECO:0007669"/>
    <property type="project" value="InterPro"/>
</dbReference>
<feature type="compositionally biased region" description="Polar residues" evidence="1">
    <location>
        <begin position="339"/>
        <end position="348"/>
    </location>
</feature>
<dbReference type="InterPro" id="IPR013087">
    <property type="entry name" value="Znf_C2H2_type"/>
</dbReference>
<dbReference type="STRING" id="10228.B3S9C4"/>
<evidence type="ECO:0000313" key="4">
    <source>
        <dbReference type="Proteomes" id="UP000009022"/>
    </source>
</evidence>
<dbReference type="PROSITE" id="PS00028">
    <property type="entry name" value="ZINC_FINGER_C2H2_1"/>
    <property type="match status" value="1"/>
</dbReference>
<dbReference type="OrthoDB" id="29523at2759"/>
<evidence type="ECO:0000259" key="2">
    <source>
        <dbReference type="PROSITE" id="PS50174"/>
    </source>
</evidence>
<organism evidence="3 4">
    <name type="scientific">Trichoplax adhaerens</name>
    <name type="common">Trichoplax reptans</name>
    <dbReference type="NCBI Taxonomy" id="10228"/>
    <lineage>
        <taxon>Eukaryota</taxon>
        <taxon>Metazoa</taxon>
        <taxon>Placozoa</taxon>
        <taxon>Uniplacotomia</taxon>
        <taxon>Trichoplacea</taxon>
        <taxon>Trichoplacidae</taxon>
        <taxon>Trichoplax</taxon>
    </lineage>
</organism>
<evidence type="ECO:0000313" key="3">
    <source>
        <dbReference type="EMBL" id="EDV20677.1"/>
    </source>
</evidence>
<dbReference type="SMART" id="SM00443">
    <property type="entry name" value="G_patch"/>
    <property type="match status" value="1"/>
</dbReference>
<evidence type="ECO:0000256" key="1">
    <source>
        <dbReference type="SAM" id="MobiDB-lite"/>
    </source>
</evidence>
<dbReference type="InParanoid" id="B3S9C4"/>
<dbReference type="EMBL" id="DS985258">
    <property type="protein sequence ID" value="EDV20677.1"/>
    <property type="molecule type" value="Genomic_DNA"/>
</dbReference>
<dbReference type="InterPro" id="IPR036236">
    <property type="entry name" value="Znf_C2H2_sf"/>
</dbReference>
<dbReference type="KEGG" id="tad:TRIADDRAFT_60856"/>
<dbReference type="PhylomeDB" id="B3S9C4"/>
<dbReference type="PANTHER" id="PTHR47251:SF1">
    <property type="entry name" value="FINGER DOMAIN PROTEIN, PUTATIVE (AFU_ORTHOLOGUE AFUA_3G04180)-RELATED"/>
    <property type="match status" value="1"/>
</dbReference>
<feature type="domain" description="G-patch" evidence="2">
    <location>
        <begin position="50"/>
        <end position="96"/>
    </location>
</feature>
<dbReference type="CTD" id="6758037"/>
<sequence length="401" mass="44796">MEADGKFLRFSEVREIQDISIALIEVHNIDAYDDNTPAIQRSSMETPIANSNVGFKLLQKMGWSSGDGLGRNKQGRTDPIPIVIKEDICGIGRIEMEMEQVQEITEKRKPLEIEKESTPELMMKYQDNLQKEIDREKSLSSLKSSFYCELCDKQYFKYHEYDNHINSYDHAHKQRLKDLSQREFGRNQDIKRRREQKQMEKELKRIHSIANKKAGVDTESSDTILSESCFKGSTSVSRDPVKAGFASSFAQSRDNSSKSSSVGGFKPVEGLSTATTSNLTKEKIIDNTPTSNILVKPNSSSTIKNKPFSFSFKSGNKGSDIVKAGNKSGGENRKESINACDNSLSSVQPPLPLCDDGDKNPDSNSSKISILHSVDDRPPPPSPPPQSTRSVIKFSFGSRKK</sequence>
<feature type="compositionally biased region" description="Polar residues" evidence="1">
    <location>
        <begin position="248"/>
        <end position="262"/>
    </location>
</feature>
<dbReference type="RefSeq" id="XP_002116877.1">
    <property type="nucleotide sequence ID" value="XM_002116841.1"/>
</dbReference>
<name>B3S9C4_TRIAD</name>
<dbReference type="GeneID" id="6758037"/>
<dbReference type="InterPro" id="IPR000467">
    <property type="entry name" value="G_patch_dom"/>
</dbReference>
<proteinExistence type="predicted"/>
<accession>B3S9C4</accession>
<dbReference type="eggNOG" id="KOG2184">
    <property type="taxonomic scope" value="Eukaryota"/>
</dbReference>
<feature type="region of interest" description="Disordered" evidence="1">
    <location>
        <begin position="319"/>
        <end position="401"/>
    </location>
</feature>
<reference evidence="3 4" key="1">
    <citation type="journal article" date="2008" name="Nature">
        <title>The Trichoplax genome and the nature of placozoans.</title>
        <authorList>
            <person name="Srivastava M."/>
            <person name="Begovic E."/>
            <person name="Chapman J."/>
            <person name="Putnam N.H."/>
            <person name="Hellsten U."/>
            <person name="Kawashima T."/>
            <person name="Kuo A."/>
            <person name="Mitros T."/>
            <person name="Salamov A."/>
            <person name="Carpenter M.L."/>
            <person name="Signorovitch A.Y."/>
            <person name="Moreno M.A."/>
            <person name="Kamm K."/>
            <person name="Grimwood J."/>
            <person name="Schmutz J."/>
            <person name="Shapiro H."/>
            <person name="Grigoriev I.V."/>
            <person name="Buss L.W."/>
            <person name="Schierwater B."/>
            <person name="Dellaporta S.L."/>
            <person name="Rokhsar D.S."/>
        </authorList>
    </citation>
    <scope>NUCLEOTIDE SEQUENCE [LARGE SCALE GENOMIC DNA]</scope>
    <source>
        <strain evidence="3 4">Grell-BS-1999</strain>
    </source>
</reference>
<dbReference type="SUPFAM" id="SSF57667">
    <property type="entry name" value="beta-beta-alpha zinc fingers"/>
    <property type="match status" value="1"/>
</dbReference>
<dbReference type="AlphaFoldDB" id="B3S9C4"/>
<dbReference type="Pfam" id="PF01585">
    <property type="entry name" value="G-patch"/>
    <property type="match status" value="1"/>
</dbReference>